<dbReference type="Pfam" id="PF04824">
    <property type="entry name" value="Rad21_Rec8"/>
    <property type="match status" value="1"/>
</dbReference>
<protein>
    <submittedName>
        <fullName evidence="6">Rad21/Rec8 N terminal domain-containing protein</fullName>
    </submittedName>
</protein>
<dbReference type="PANTHER" id="PTHR12585:SF70">
    <property type="entry name" value="RAD21_REC8 N TERMINAL DOMAIN PROTEIN (AFU_ORTHOLOGUE AFUA_6G02900)"/>
    <property type="match status" value="1"/>
</dbReference>
<evidence type="ECO:0000313" key="6">
    <source>
        <dbReference type="EMBL" id="OAA47056.1"/>
    </source>
</evidence>
<comment type="caution">
    <text evidence="6">The sequence shown here is derived from an EMBL/GenBank/DDBJ whole genome shotgun (WGS) entry which is preliminary data.</text>
</comment>
<dbReference type="InterPro" id="IPR006910">
    <property type="entry name" value="Rad21_Rec8_N"/>
</dbReference>
<dbReference type="CDD" id="cd21789">
    <property type="entry name" value="Rad21_Rec8_M_SpRec8p-like"/>
    <property type="match status" value="1"/>
</dbReference>
<feature type="domain" description="Rad21/Rec8-like protein C-terminal eukaryotic" evidence="4">
    <location>
        <begin position="661"/>
        <end position="690"/>
    </location>
</feature>
<feature type="region of interest" description="Disordered" evidence="3">
    <location>
        <begin position="343"/>
        <end position="374"/>
    </location>
</feature>
<accession>A0A167GT50</accession>
<dbReference type="STRING" id="1081105.A0A167GT50"/>
<dbReference type="OMA" id="QQCHYVL"/>
<dbReference type="GO" id="GO:0003682">
    <property type="term" value="F:chromatin binding"/>
    <property type="evidence" value="ECO:0007669"/>
    <property type="project" value="TreeGrafter"/>
</dbReference>
<dbReference type="GO" id="GO:0005634">
    <property type="term" value="C:nucleus"/>
    <property type="evidence" value="ECO:0007669"/>
    <property type="project" value="UniProtKB-SubCell"/>
</dbReference>
<dbReference type="GO" id="GO:0030892">
    <property type="term" value="C:mitotic cohesin complex"/>
    <property type="evidence" value="ECO:0007669"/>
    <property type="project" value="TreeGrafter"/>
</dbReference>
<proteinExistence type="predicted"/>
<keyword evidence="7" id="KW-1185">Reference proteome</keyword>
<evidence type="ECO:0000256" key="2">
    <source>
        <dbReference type="ARBA" id="ARBA00023242"/>
    </source>
</evidence>
<dbReference type="PANTHER" id="PTHR12585">
    <property type="entry name" value="SCC1 / RAD21 FAMILY MEMBER"/>
    <property type="match status" value="1"/>
</dbReference>
<keyword evidence="2" id="KW-0539">Nucleus</keyword>
<dbReference type="Proteomes" id="UP000243498">
    <property type="component" value="Unassembled WGS sequence"/>
</dbReference>
<dbReference type="Pfam" id="PF04825">
    <property type="entry name" value="Rad21_Rec8_N"/>
    <property type="match status" value="1"/>
</dbReference>
<dbReference type="GO" id="GO:0007064">
    <property type="term" value="P:mitotic sister chromatid cohesion"/>
    <property type="evidence" value="ECO:0007669"/>
    <property type="project" value="TreeGrafter"/>
</dbReference>
<evidence type="ECO:0000313" key="7">
    <source>
        <dbReference type="Proteomes" id="UP000243498"/>
    </source>
</evidence>
<dbReference type="InterPro" id="IPR039781">
    <property type="entry name" value="Rad21/Rec8-like"/>
</dbReference>
<evidence type="ECO:0000256" key="1">
    <source>
        <dbReference type="ARBA" id="ARBA00004123"/>
    </source>
</evidence>
<reference evidence="6 7" key="1">
    <citation type="journal article" date="2016" name="Genome Biol. Evol.">
        <title>Divergent and convergent evolution of fungal pathogenicity.</title>
        <authorList>
            <person name="Shang Y."/>
            <person name="Xiao G."/>
            <person name="Zheng P."/>
            <person name="Cen K."/>
            <person name="Zhan S."/>
            <person name="Wang C."/>
        </authorList>
    </citation>
    <scope>NUCLEOTIDE SEQUENCE [LARGE SCALE GENOMIC DNA]</scope>
    <source>
        <strain evidence="6 7">RCEF 4871</strain>
    </source>
</reference>
<dbReference type="OrthoDB" id="5427633at2759"/>
<dbReference type="EMBL" id="AZHC01000006">
    <property type="protein sequence ID" value="OAA47056.1"/>
    <property type="molecule type" value="Genomic_DNA"/>
</dbReference>
<feature type="domain" description="Rad21/Rec8-like protein N-terminal" evidence="5">
    <location>
        <begin position="48"/>
        <end position="151"/>
    </location>
</feature>
<evidence type="ECO:0000256" key="3">
    <source>
        <dbReference type="SAM" id="MobiDB-lite"/>
    </source>
</evidence>
<comment type="subcellular location">
    <subcellularLocation>
        <location evidence="1">Nucleus</location>
    </subcellularLocation>
</comment>
<dbReference type="InterPro" id="IPR006909">
    <property type="entry name" value="Rad21/Rec8_C_eu"/>
</dbReference>
<feature type="region of interest" description="Disordered" evidence="3">
    <location>
        <begin position="546"/>
        <end position="580"/>
    </location>
</feature>
<evidence type="ECO:0000259" key="5">
    <source>
        <dbReference type="Pfam" id="PF04825"/>
    </source>
</evidence>
<dbReference type="AlphaFoldDB" id="A0A167GT50"/>
<sequence>MLYQLYQPFLIYSGSTGRLDIELVKLSDIAAGCLGLLTLRGVAERTTMFYSHEILSNNQLVATVGKGGQRKLNRRTLQEVDIPRACEKILEPGAPLALRLQGNLLYGVTRVFSHQCNYVLSDAGKTQSDMMTFFRSMNTSETDEKAGKAKRQHITLQDDPSFDPLAMLPGLDKLLNIETLFSYMSTQDSTGKYSQMSPLENRSLASQSTSRRSSFIGLDLPHSSHSIGSYQLPADLARHSSPFNKGIRESEDMPEFTPFAENDFEPLCGLGLDFDADGNLIGTLDDEPELPPLRGTSPDPLQIAGLTMPVVETTTYRDGGNLIREPILDLGEAALPDAEPFVMPPADGERNTDAPTLTTETTETGRAVASHRATRRRKLHAMLDRQLRIPRDEFRSWTENYTTNMLAARNKIKTTTPAQAKKNALAFLYSTGLAGVGNLQRDSVVNHPLALDFAGTSLMAHVLGLDVDEIELVNIGRGRRRKSPEAFGEDGESYRNVRQRIEEDEFARGEAPLLGDGLDLGHDTALEVGLEAAAALEDKHSSSFMPWSRQGSAAPGSAQKSVAAPSPLHPRGSLLGSIERQSDPLEPSLGFAGYGSHMSSVDFEQSQPPFDFVAGNDSLPSTQGLDTSSQRFLTYAAGQAVLDGIDAQGKRWIDFSHLASPERHDRAIAAQAFLHVLSLATKNVISVEQDGIDDKQPFGTLRVGLPAQLLDAAAPTE</sequence>
<name>A0A167GT50_METRR</name>
<gene>
    <name evidence="6" type="ORF">NOR_02692</name>
</gene>
<evidence type="ECO:0000259" key="4">
    <source>
        <dbReference type="Pfam" id="PF04824"/>
    </source>
</evidence>
<organism evidence="6 7">
    <name type="scientific">Metarhizium rileyi (strain RCEF 4871)</name>
    <name type="common">Nomuraea rileyi</name>
    <dbReference type="NCBI Taxonomy" id="1649241"/>
    <lineage>
        <taxon>Eukaryota</taxon>
        <taxon>Fungi</taxon>
        <taxon>Dikarya</taxon>
        <taxon>Ascomycota</taxon>
        <taxon>Pezizomycotina</taxon>
        <taxon>Sordariomycetes</taxon>
        <taxon>Hypocreomycetidae</taxon>
        <taxon>Hypocreales</taxon>
        <taxon>Clavicipitaceae</taxon>
        <taxon>Metarhizium</taxon>
    </lineage>
</organism>